<dbReference type="Pfam" id="PF00400">
    <property type="entry name" value="WD40"/>
    <property type="match status" value="6"/>
</dbReference>
<dbReference type="InterPro" id="IPR001680">
    <property type="entry name" value="WD40_rpt"/>
</dbReference>
<proteinExistence type="predicted"/>
<keyword evidence="4 13" id="KW-0812">Transmembrane</keyword>
<evidence type="ECO:0000256" key="5">
    <source>
        <dbReference type="ARBA" id="ARBA00022737"/>
    </source>
</evidence>
<evidence type="ECO:0000256" key="1">
    <source>
        <dbReference type="ARBA" id="ARBA00004123"/>
    </source>
</evidence>
<feature type="transmembrane region" description="Helical" evidence="13">
    <location>
        <begin position="715"/>
        <end position="733"/>
    </location>
</feature>
<evidence type="ECO:0000256" key="6">
    <source>
        <dbReference type="ARBA" id="ARBA00022989"/>
    </source>
</evidence>
<dbReference type="GO" id="GO:0006357">
    <property type="term" value="P:regulation of transcription by RNA polymerase II"/>
    <property type="evidence" value="ECO:0007669"/>
    <property type="project" value="TreeGrafter"/>
</dbReference>
<dbReference type="InterPro" id="IPR019775">
    <property type="entry name" value="WD40_repeat_CS"/>
</dbReference>
<evidence type="ECO:0000256" key="9">
    <source>
        <dbReference type="ARBA" id="ARBA00023163"/>
    </source>
</evidence>
<dbReference type="InterPro" id="IPR015943">
    <property type="entry name" value="WD40/YVTN_repeat-like_dom_sf"/>
</dbReference>
<evidence type="ECO:0000256" key="8">
    <source>
        <dbReference type="ARBA" id="ARBA00023136"/>
    </source>
</evidence>
<feature type="repeat" description="WD" evidence="11">
    <location>
        <begin position="283"/>
        <end position="316"/>
    </location>
</feature>
<comment type="subcellular location">
    <subcellularLocation>
        <location evidence="2">Membrane</location>
        <topology evidence="2">Multi-pass membrane protein</topology>
    </subcellularLocation>
    <subcellularLocation>
        <location evidence="1">Nucleus</location>
    </subcellularLocation>
</comment>
<dbReference type="GO" id="GO:0034967">
    <property type="term" value="C:Set3 complex"/>
    <property type="evidence" value="ECO:0007669"/>
    <property type="project" value="TreeGrafter"/>
</dbReference>
<evidence type="ECO:0000256" key="3">
    <source>
        <dbReference type="ARBA" id="ARBA00022574"/>
    </source>
</evidence>
<keyword evidence="10" id="KW-0539">Nucleus</keyword>
<keyword evidence="9" id="KW-0804">Transcription</keyword>
<evidence type="ECO:0000256" key="11">
    <source>
        <dbReference type="PROSITE-ProRule" id="PRU00221"/>
    </source>
</evidence>
<evidence type="ECO:0000256" key="4">
    <source>
        <dbReference type="ARBA" id="ARBA00022692"/>
    </source>
</evidence>
<dbReference type="PROSITE" id="PS00678">
    <property type="entry name" value="WD_REPEATS_1"/>
    <property type="match status" value="3"/>
</dbReference>
<dbReference type="Gene3D" id="2.130.10.10">
    <property type="entry name" value="YVTN repeat-like/Quinoprotein amine dehydrogenase"/>
    <property type="match status" value="1"/>
</dbReference>
<feature type="transmembrane region" description="Helical" evidence="13">
    <location>
        <begin position="857"/>
        <end position="879"/>
    </location>
</feature>
<dbReference type="InterPro" id="IPR045183">
    <property type="entry name" value="Ebi-like"/>
</dbReference>
<reference evidence="14 15" key="1">
    <citation type="submission" date="2019-02" db="EMBL/GenBank/DDBJ databases">
        <title>Genome sequencing of the rare red list fungi Phellinidium pouzarii.</title>
        <authorList>
            <person name="Buettner E."/>
            <person name="Kellner H."/>
        </authorList>
    </citation>
    <scope>NUCLEOTIDE SEQUENCE [LARGE SCALE GENOMIC DNA]</scope>
    <source>
        <strain evidence="14 15">DSM 108285</strain>
    </source>
</reference>
<keyword evidence="3 11" id="KW-0853">WD repeat</keyword>
<dbReference type="PROSITE" id="PS50082">
    <property type="entry name" value="WD_REPEATS_2"/>
    <property type="match status" value="6"/>
</dbReference>
<dbReference type="GO" id="GO:0003714">
    <property type="term" value="F:transcription corepressor activity"/>
    <property type="evidence" value="ECO:0007669"/>
    <property type="project" value="InterPro"/>
</dbReference>
<feature type="repeat" description="WD" evidence="11">
    <location>
        <begin position="461"/>
        <end position="507"/>
    </location>
</feature>
<organism evidence="14 15">
    <name type="scientific">Phellinidium pouzarii</name>
    <dbReference type="NCBI Taxonomy" id="167371"/>
    <lineage>
        <taxon>Eukaryota</taxon>
        <taxon>Fungi</taxon>
        <taxon>Dikarya</taxon>
        <taxon>Basidiomycota</taxon>
        <taxon>Agaricomycotina</taxon>
        <taxon>Agaricomycetes</taxon>
        <taxon>Hymenochaetales</taxon>
        <taxon>Hymenochaetaceae</taxon>
        <taxon>Phellinidium</taxon>
    </lineage>
</organism>
<dbReference type="SUPFAM" id="SSF50978">
    <property type="entry name" value="WD40 repeat-like"/>
    <property type="match status" value="2"/>
</dbReference>
<dbReference type="GO" id="GO:0016020">
    <property type="term" value="C:membrane"/>
    <property type="evidence" value="ECO:0007669"/>
    <property type="project" value="UniProtKB-SubCell"/>
</dbReference>
<feature type="repeat" description="WD" evidence="11">
    <location>
        <begin position="508"/>
        <end position="549"/>
    </location>
</feature>
<evidence type="ECO:0000313" key="15">
    <source>
        <dbReference type="Proteomes" id="UP000308199"/>
    </source>
</evidence>
<keyword evidence="6 13" id="KW-1133">Transmembrane helix</keyword>
<dbReference type="InterPro" id="IPR020472">
    <property type="entry name" value="WD40_PAC1"/>
</dbReference>
<dbReference type="EMBL" id="SGPK01000281">
    <property type="protein sequence ID" value="THH05171.1"/>
    <property type="molecule type" value="Genomic_DNA"/>
</dbReference>
<dbReference type="AlphaFoldDB" id="A0A4S4L2Z0"/>
<evidence type="ECO:0000256" key="2">
    <source>
        <dbReference type="ARBA" id="ARBA00004141"/>
    </source>
</evidence>
<dbReference type="OrthoDB" id="1367865at2759"/>
<keyword evidence="8 13" id="KW-0472">Membrane</keyword>
<dbReference type="PRINTS" id="PR00320">
    <property type="entry name" value="GPROTEINBRPT"/>
</dbReference>
<feature type="region of interest" description="Disordered" evidence="12">
    <location>
        <begin position="127"/>
        <end position="215"/>
    </location>
</feature>
<feature type="transmembrane region" description="Helical" evidence="13">
    <location>
        <begin position="745"/>
        <end position="765"/>
    </location>
</feature>
<evidence type="ECO:0000313" key="14">
    <source>
        <dbReference type="EMBL" id="THH05171.1"/>
    </source>
</evidence>
<dbReference type="Pfam" id="PF01027">
    <property type="entry name" value="Bax1-I"/>
    <property type="match status" value="1"/>
</dbReference>
<dbReference type="CDD" id="cd00200">
    <property type="entry name" value="WD40"/>
    <property type="match status" value="1"/>
</dbReference>
<feature type="transmembrane region" description="Helical" evidence="13">
    <location>
        <begin position="677"/>
        <end position="695"/>
    </location>
</feature>
<keyword evidence="7" id="KW-0805">Transcription regulation</keyword>
<dbReference type="PANTHER" id="PTHR22846:SF2">
    <property type="entry name" value="F-BOX-LIKE_WD REPEAT-CONTAINING PROTEIN EBI"/>
    <property type="match status" value="1"/>
</dbReference>
<name>A0A4S4L2Z0_9AGAM</name>
<dbReference type="InterPro" id="IPR036322">
    <property type="entry name" value="WD40_repeat_dom_sf"/>
</dbReference>
<accession>A0A4S4L2Z0</accession>
<dbReference type="InterPro" id="IPR006214">
    <property type="entry name" value="Bax_inhibitor_1-related"/>
</dbReference>
<protein>
    <submittedName>
        <fullName evidence="14">Uncharacterized protein</fullName>
    </submittedName>
</protein>
<keyword evidence="15" id="KW-1185">Reference proteome</keyword>
<comment type="caution">
    <text evidence="14">The sequence shown here is derived from an EMBL/GenBank/DDBJ whole genome shotgun (WGS) entry which is preliminary data.</text>
</comment>
<keyword evidence="5" id="KW-0677">Repeat</keyword>
<dbReference type="SMART" id="SM00320">
    <property type="entry name" value="WD40"/>
    <property type="match status" value="7"/>
</dbReference>
<feature type="compositionally biased region" description="Basic and acidic residues" evidence="12">
    <location>
        <begin position="172"/>
        <end position="183"/>
    </location>
</feature>
<dbReference type="FunFam" id="2.130.10.10:FF:000218">
    <property type="entry name" value="WD40 repeat-containing protein HOS15"/>
    <property type="match status" value="1"/>
</dbReference>
<feature type="transmembrane region" description="Helical" evidence="13">
    <location>
        <begin position="777"/>
        <end position="795"/>
    </location>
</feature>
<feature type="repeat" description="WD" evidence="11">
    <location>
        <begin position="407"/>
        <end position="438"/>
    </location>
</feature>
<evidence type="ECO:0000256" key="10">
    <source>
        <dbReference type="ARBA" id="ARBA00023242"/>
    </source>
</evidence>
<evidence type="ECO:0000256" key="12">
    <source>
        <dbReference type="SAM" id="MobiDB-lite"/>
    </source>
</evidence>
<sequence>MDTRHTAQTVGLDSGSRPILQRVQQYFLTWSNLVSFCLRLGFLHTAFTLRMEGRLEQSTHFNDYIPRGELVELLTKALLYTEVETHCKDDGLITDCGTAFSLLKRHVCSVDMMDGMVNGMAENAEKSNGVLGTPLKRKADLPAEGDTQNRRVKRSMEPEPADSISQVIAQKEGVETPSSERDASPMSGVHSVTRLNGDISRKTIPLNEPGPGDEKTSKRAILQLLGHEAEVFVCAWNPVRPGLIATGSKDATVRIWDLPDPPVDPLQFAPAPENPPIVLKHLPNTEQRDITSLDWNSDGTLLATGSYDSILRVWTVHGEFYMSHPQHQGPIFATRFSDSGRWLLSASLDGTACVWDVAEKKLLMQFRCHAECCLDVDWIDDDTFASCGADRVINIMQIGNPNPLKTFEGHVNEINQIKFNASKTKLASCSDDQTARIWFVGRRSDEDPVIASQKQDEVLVLKGHSDSIGSIGWRPSVPAASHEILATVSFDGTARLWNASTGECLRVVTDHKRAAYTLTFSPEGKFFATGSGDGWLYVYSVATGKKLWSWFAGVEKPGIYEIDWHQKGKINRIAMCLESSVVGIIDVTRIPALITMLQSRLLSALRPTFSAATLRTNGFHSKASTNGFFRSGLTSSLKSAPKSKILNASVLQSFARSISTEGTVISQPSQADAWKRFGITAAAVAGTAVVVNYVLNRETRDALSPAEKSYLNESFKYTGGGLAITALVARMMFKNGFALRVMSANPWVVLGVSLVGSIGSMMGVYYTAPENTAQKHLFWLGFNACQAATLSPLFFLNPAVLSRAALYTAGVLGSLSYVGATASNDTFLYMGGPLLAGVTVVALSSIAPLALPLGIRSLAIAESISLYGGLAVFSGFVLFDTQKILAHARLAEQGAIPRDAIKESIALELDFINIFIRIVQILSMQGNRKK</sequence>
<feature type="repeat" description="WD" evidence="11">
    <location>
        <begin position="324"/>
        <end position="365"/>
    </location>
</feature>
<feature type="repeat" description="WD" evidence="11">
    <location>
        <begin position="224"/>
        <end position="258"/>
    </location>
</feature>
<dbReference type="PROSITE" id="PS50294">
    <property type="entry name" value="WD_REPEATS_REGION"/>
    <property type="match status" value="6"/>
</dbReference>
<gene>
    <name evidence="14" type="ORF">EW145_g4994</name>
</gene>
<dbReference type="PANTHER" id="PTHR22846">
    <property type="entry name" value="WD40 REPEAT PROTEIN"/>
    <property type="match status" value="1"/>
</dbReference>
<evidence type="ECO:0000256" key="7">
    <source>
        <dbReference type="ARBA" id="ARBA00023015"/>
    </source>
</evidence>
<dbReference type="Gene3D" id="1.20.960.30">
    <property type="match status" value="1"/>
</dbReference>
<feature type="transmembrane region" description="Helical" evidence="13">
    <location>
        <begin position="801"/>
        <end position="820"/>
    </location>
</feature>
<feature type="transmembrane region" description="Helical" evidence="13">
    <location>
        <begin position="827"/>
        <end position="851"/>
    </location>
</feature>
<dbReference type="Proteomes" id="UP000308199">
    <property type="component" value="Unassembled WGS sequence"/>
</dbReference>
<evidence type="ECO:0000256" key="13">
    <source>
        <dbReference type="SAM" id="Phobius"/>
    </source>
</evidence>